<evidence type="ECO:0000256" key="1">
    <source>
        <dbReference type="ARBA" id="ARBA00005964"/>
    </source>
</evidence>
<dbReference type="PANTHER" id="PTHR43918">
    <property type="entry name" value="ACETYLCHOLINESTERASE"/>
    <property type="match status" value="1"/>
</dbReference>
<proteinExistence type="inferred from homology"/>
<protein>
    <recommendedName>
        <fullName evidence="3">Carboxylic ester hydrolase</fullName>
        <ecNumber evidence="3">3.1.1.-</ecNumber>
    </recommendedName>
</protein>
<evidence type="ECO:0000256" key="3">
    <source>
        <dbReference type="RuleBase" id="RU361235"/>
    </source>
</evidence>
<keyword evidence="3" id="KW-0732">Signal</keyword>
<dbReference type="InterPro" id="IPR002018">
    <property type="entry name" value="CarbesteraseB"/>
</dbReference>
<dbReference type="Pfam" id="PF00135">
    <property type="entry name" value="COesterase"/>
    <property type="match status" value="1"/>
</dbReference>
<dbReference type="GO" id="GO:0052689">
    <property type="term" value="F:carboxylic ester hydrolase activity"/>
    <property type="evidence" value="ECO:0007669"/>
    <property type="project" value="TreeGrafter"/>
</dbReference>
<gene>
    <name evidence="5" type="ORF">C8A00DRAFT_19465</name>
</gene>
<dbReference type="InterPro" id="IPR029058">
    <property type="entry name" value="AB_hydrolase_fold"/>
</dbReference>
<evidence type="ECO:0000259" key="4">
    <source>
        <dbReference type="Pfam" id="PF00135"/>
    </source>
</evidence>
<name>A0AAN6VC75_9PEZI</name>
<dbReference type="PROSITE" id="PS00941">
    <property type="entry name" value="CARBOXYLESTERASE_B_2"/>
    <property type="match status" value="1"/>
</dbReference>
<dbReference type="InterPro" id="IPR050654">
    <property type="entry name" value="AChE-related_enzymes"/>
</dbReference>
<comment type="caution">
    <text evidence="5">The sequence shown here is derived from an EMBL/GenBank/DDBJ whole genome shotgun (WGS) entry which is preliminary data.</text>
</comment>
<keyword evidence="6" id="KW-1185">Reference proteome</keyword>
<dbReference type="InterPro" id="IPR019819">
    <property type="entry name" value="Carboxylesterase_B_CS"/>
</dbReference>
<keyword evidence="2 3" id="KW-0378">Hydrolase</keyword>
<dbReference type="EC" id="3.1.1.-" evidence="3"/>
<dbReference type="AlphaFoldDB" id="A0AAN6VC75"/>
<reference evidence="5" key="1">
    <citation type="journal article" date="2023" name="Mol. Phylogenet. Evol.">
        <title>Genome-scale phylogeny and comparative genomics of the fungal order Sordariales.</title>
        <authorList>
            <person name="Hensen N."/>
            <person name="Bonometti L."/>
            <person name="Westerberg I."/>
            <person name="Brannstrom I.O."/>
            <person name="Guillou S."/>
            <person name="Cros-Aarteil S."/>
            <person name="Calhoun S."/>
            <person name="Haridas S."/>
            <person name="Kuo A."/>
            <person name="Mondo S."/>
            <person name="Pangilinan J."/>
            <person name="Riley R."/>
            <person name="LaButti K."/>
            <person name="Andreopoulos B."/>
            <person name="Lipzen A."/>
            <person name="Chen C."/>
            <person name="Yan M."/>
            <person name="Daum C."/>
            <person name="Ng V."/>
            <person name="Clum A."/>
            <person name="Steindorff A."/>
            <person name="Ohm R.A."/>
            <person name="Martin F."/>
            <person name="Silar P."/>
            <person name="Natvig D.O."/>
            <person name="Lalanne C."/>
            <person name="Gautier V."/>
            <person name="Ament-Velasquez S.L."/>
            <person name="Kruys A."/>
            <person name="Hutchinson M.I."/>
            <person name="Powell A.J."/>
            <person name="Barry K."/>
            <person name="Miller A.N."/>
            <person name="Grigoriev I.V."/>
            <person name="Debuchy R."/>
            <person name="Gladieux P."/>
            <person name="Hiltunen Thoren M."/>
            <person name="Johannesson H."/>
        </authorList>
    </citation>
    <scope>NUCLEOTIDE SEQUENCE</scope>
    <source>
        <strain evidence="5">CBS 538.74</strain>
    </source>
</reference>
<evidence type="ECO:0000313" key="6">
    <source>
        <dbReference type="Proteomes" id="UP001302745"/>
    </source>
</evidence>
<dbReference type="SUPFAM" id="SSF53474">
    <property type="entry name" value="alpha/beta-Hydrolases"/>
    <property type="match status" value="1"/>
</dbReference>
<dbReference type="InterPro" id="IPR019826">
    <property type="entry name" value="Carboxylesterase_B_AS"/>
</dbReference>
<dbReference type="Proteomes" id="UP001302745">
    <property type="component" value="Unassembled WGS sequence"/>
</dbReference>
<organism evidence="5 6">
    <name type="scientific">Chaetomidium leptoderma</name>
    <dbReference type="NCBI Taxonomy" id="669021"/>
    <lineage>
        <taxon>Eukaryota</taxon>
        <taxon>Fungi</taxon>
        <taxon>Dikarya</taxon>
        <taxon>Ascomycota</taxon>
        <taxon>Pezizomycotina</taxon>
        <taxon>Sordariomycetes</taxon>
        <taxon>Sordariomycetidae</taxon>
        <taxon>Sordariales</taxon>
        <taxon>Chaetomiaceae</taxon>
        <taxon>Chaetomidium</taxon>
    </lineage>
</organism>
<evidence type="ECO:0000313" key="5">
    <source>
        <dbReference type="EMBL" id="KAK4148758.1"/>
    </source>
</evidence>
<sequence>MFGKSSTVLWALLGSVTAASSHAPTAVLRPGRVIGTTTVLPSSTATVNKFLSIPYAVTPPKRFMPPERLVRYDGPVNATQPPPLAILADPRKAHETAAQVAAEREDCLYLNVYAPAQPSCKARAVMFWIHGGDLMSGTSSAFDGTSFAANQDVVVVTINYRVNAFGFSNAPNLPLESRNVGFLDQRMALAWVQDNIAAFGGDPRKVTIFGESSGASSIDRLLTTMGDVDRLPFRAAILQSGQATVSPFPNDAGPASWQTLVSSLNCTSSAADATAREREEFECVQKADALTIRGLLTSASLDFGPVNDNATQRATPFSGARHAARVPLLIGSNGQEGMNLGPSYGITDFSSVTGPVLDAFLGVIAGSAELAAQIRPLVDEIQATYPWFNLFQAGAQLYTEVLYQCPAKIVTEASVTEKIPTWRYYFNATIPNIQPVGYPTLGAFHGADLDIVWGTYPTQGATDQEVAVSAFMQTAWATFAKDPTRGPGWKASDGTSDGELACLGCEGSFGLQMISASGIDARCSQYGPLFTATTPCF</sequence>
<comment type="similarity">
    <text evidence="1 3">Belongs to the type-B carboxylesterase/lipase family.</text>
</comment>
<reference evidence="5" key="2">
    <citation type="submission" date="2023-05" db="EMBL/GenBank/DDBJ databases">
        <authorList>
            <consortium name="Lawrence Berkeley National Laboratory"/>
            <person name="Steindorff A."/>
            <person name="Hensen N."/>
            <person name="Bonometti L."/>
            <person name="Westerberg I."/>
            <person name="Brannstrom I.O."/>
            <person name="Guillou S."/>
            <person name="Cros-Aarteil S."/>
            <person name="Calhoun S."/>
            <person name="Haridas S."/>
            <person name="Kuo A."/>
            <person name="Mondo S."/>
            <person name="Pangilinan J."/>
            <person name="Riley R."/>
            <person name="Labutti K."/>
            <person name="Andreopoulos B."/>
            <person name="Lipzen A."/>
            <person name="Chen C."/>
            <person name="Yanf M."/>
            <person name="Daum C."/>
            <person name="Ng V."/>
            <person name="Clum A."/>
            <person name="Ohm R."/>
            <person name="Martin F."/>
            <person name="Silar P."/>
            <person name="Natvig D."/>
            <person name="Lalanne C."/>
            <person name="Gautier V."/>
            <person name="Ament-Velasquez S.L."/>
            <person name="Kruys A."/>
            <person name="Hutchinson M.I."/>
            <person name="Powell A.J."/>
            <person name="Barry K."/>
            <person name="Miller A.N."/>
            <person name="Grigoriev I.V."/>
            <person name="Debuchy R."/>
            <person name="Gladieux P."/>
            <person name="Thoren M.H."/>
            <person name="Johannesson H."/>
        </authorList>
    </citation>
    <scope>NUCLEOTIDE SEQUENCE</scope>
    <source>
        <strain evidence="5">CBS 538.74</strain>
    </source>
</reference>
<dbReference type="PANTHER" id="PTHR43918:SF4">
    <property type="entry name" value="CARBOXYLIC ESTER HYDROLASE"/>
    <property type="match status" value="1"/>
</dbReference>
<dbReference type="Gene3D" id="3.40.50.1820">
    <property type="entry name" value="alpha/beta hydrolase"/>
    <property type="match status" value="1"/>
</dbReference>
<evidence type="ECO:0000256" key="2">
    <source>
        <dbReference type="ARBA" id="ARBA00022801"/>
    </source>
</evidence>
<dbReference type="EMBL" id="MU857266">
    <property type="protein sequence ID" value="KAK4148758.1"/>
    <property type="molecule type" value="Genomic_DNA"/>
</dbReference>
<dbReference type="PROSITE" id="PS00122">
    <property type="entry name" value="CARBOXYLESTERASE_B_1"/>
    <property type="match status" value="1"/>
</dbReference>
<accession>A0AAN6VC75</accession>
<feature type="domain" description="Carboxylesterase type B" evidence="4">
    <location>
        <begin position="27"/>
        <end position="482"/>
    </location>
</feature>
<feature type="chain" id="PRO_5042665945" description="Carboxylic ester hydrolase" evidence="3">
    <location>
        <begin position="19"/>
        <end position="537"/>
    </location>
</feature>
<feature type="signal peptide" evidence="3">
    <location>
        <begin position="1"/>
        <end position="18"/>
    </location>
</feature>